<sequence length="131" mass="14756">MSPATLTRHGYWCECWTQSPATGTAPALLGSFDATTPRQAIHWVRTSLLTIAPALDDEPYRQARYWVTDGQTHSAQALHHGRSFSLTLTQHSTRIAWTARPVSYLPLLHRQGRQLPTCAYEFAPRPRTSRA</sequence>
<accession>A0A1H9PGX3</accession>
<evidence type="ECO:0000313" key="1">
    <source>
        <dbReference type="EMBL" id="SER47408.1"/>
    </source>
</evidence>
<evidence type="ECO:0000313" key="2">
    <source>
        <dbReference type="Proteomes" id="UP000182841"/>
    </source>
</evidence>
<proteinExistence type="predicted"/>
<dbReference type="RefSeq" id="WP_074998823.1">
    <property type="nucleotide sequence ID" value="NZ_CBDQZE010000056.1"/>
</dbReference>
<reference evidence="2" key="1">
    <citation type="submission" date="2016-10" db="EMBL/GenBank/DDBJ databases">
        <authorList>
            <person name="Varghese N."/>
            <person name="Submissions S."/>
        </authorList>
    </citation>
    <scope>NUCLEOTIDE SEQUENCE [LARGE SCALE GENOMIC DNA]</scope>
    <source>
        <strain evidence="2">CGMCC 4.6825</strain>
    </source>
</reference>
<dbReference type="AlphaFoldDB" id="A0A1H9PGX3"/>
<name>A0A1H9PGX3_9ACTN</name>
<organism evidence="1 2">
    <name type="scientific">Streptomyces qinglanensis</name>
    <dbReference type="NCBI Taxonomy" id="943816"/>
    <lineage>
        <taxon>Bacteria</taxon>
        <taxon>Bacillati</taxon>
        <taxon>Actinomycetota</taxon>
        <taxon>Actinomycetes</taxon>
        <taxon>Kitasatosporales</taxon>
        <taxon>Streptomycetaceae</taxon>
        <taxon>Streptomyces</taxon>
    </lineage>
</organism>
<protein>
    <submittedName>
        <fullName evidence="1">Uncharacterized protein</fullName>
    </submittedName>
</protein>
<dbReference type="OrthoDB" id="4261536at2"/>
<keyword evidence="2" id="KW-1185">Reference proteome</keyword>
<gene>
    <name evidence="1" type="ORF">SAMN05421870_1027</name>
</gene>
<dbReference type="EMBL" id="FOGO01000002">
    <property type="protein sequence ID" value="SER47408.1"/>
    <property type="molecule type" value="Genomic_DNA"/>
</dbReference>
<dbReference type="Proteomes" id="UP000182841">
    <property type="component" value="Unassembled WGS sequence"/>
</dbReference>